<evidence type="ECO:0000313" key="2">
    <source>
        <dbReference type="Proteomes" id="UP000595814"/>
    </source>
</evidence>
<organism evidence="1 2">
    <name type="scientific">Miniphocaeibacter halophilus</name>
    <dbReference type="NCBI Taxonomy" id="2931922"/>
    <lineage>
        <taxon>Bacteria</taxon>
        <taxon>Bacillati</taxon>
        <taxon>Bacillota</taxon>
        <taxon>Tissierellia</taxon>
        <taxon>Tissierellales</taxon>
        <taxon>Peptoniphilaceae</taxon>
        <taxon>Miniphocaeibacter</taxon>
    </lineage>
</organism>
<keyword evidence="1" id="KW-0436">Ligase</keyword>
<proteinExistence type="predicted"/>
<dbReference type="EC" id="6.1.1.19" evidence="1"/>
<name>A0AC61MPP4_9FIRM</name>
<dbReference type="EMBL" id="CP066744">
    <property type="protein sequence ID" value="QQK07527.1"/>
    <property type="molecule type" value="Genomic_DNA"/>
</dbReference>
<evidence type="ECO:0000313" key="1">
    <source>
        <dbReference type="EMBL" id="QQK07527.1"/>
    </source>
</evidence>
<accession>A0AC61MPP4</accession>
<dbReference type="Proteomes" id="UP000595814">
    <property type="component" value="Chromosome"/>
</dbReference>
<reference evidence="1 2" key="1">
    <citation type="journal article" date="2022" name="Int. J. Syst. Evol. Microbiol.">
        <title>Miniphocaeibacter halophilus sp. nov., an ammonium-tolerant acetate-producing bacterium isolated from a biogas system.</title>
        <authorList>
            <person name="Schnurer A."/>
            <person name="Singh A."/>
            <person name="Bi S."/>
            <person name="Qiao W."/>
            <person name="Westerholm M."/>
        </authorList>
    </citation>
    <scope>NUCLEOTIDE SEQUENCE [LARGE SCALE GENOMIC DNA]</scope>
    <source>
        <strain evidence="1 2">AMB_01</strain>
    </source>
</reference>
<sequence length="565" mass="64778">MIDFKIKVVDKLEELKLDISREEIISLIEIPPESSMGDYAFPVFKFAKTFKKAPNLIAEELAGKLTKGEFFSNIVNTGPYINFFVNNELLTKEVLEGVLNNKKFGSKNIGLGKTAIVEFSSTNIAKPFHIGHLRSTVIGNSINNILKYQDYNTVAINYIGDYGTQFGMMISAYKKWGSKEIIDRDPINGLLDLYVRYNKEAKENEVLMDEARYWFDRLEKKDKEALELWQWFKDISLKEFNRVYELLGVKFDNYNGEAYHSQFMGEVIKELEEKNLLKESEGAIIVDLEKYDLPPVLIKKSNGSSTYITRDIATAIYRKKTYDFYKNNYVVASQQRLHFQQLVAVLKEMGYEWADDCVHVSFGMVSMKDGAMKTREGKVIFLEEVLNQAISKTNEIIENRNPDLENKEKVAKEIGVGAIIFQDLFNNRIKDYVFDWDQVLNFDGETGPYVQYANARASSILNKVNFQVEENVDYTLLKEEEEIAIIKILDNFSNVLENAANKLEPSFVTRYSVELAKAFNRFYNSCPISSAEENLKSARLLLTYATKVVLTTSLNLLGIAAPEKM</sequence>
<protein>
    <submittedName>
        <fullName evidence="1">Arginine--tRNA ligase</fullName>
        <ecNumber evidence="1">6.1.1.19</ecNumber>
    </submittedName>
</protein>
<keyword evidence="2" id="KW-1185">Reference proteome</keyword>
<gene>
    <name evidence="1" type="ORF">JFY71_09535</name>
</gene>